<evidence type="ECO:0000313" key="2">
    <source>
        <dbReference type="Proteomes" id="UP000789901"/>
    </source>
</evidence>
<protein>
    <submittedName>
        <fullName evidence="1">7826_t:CDS:1</fullName>
    </submittedName>
</protein>
<name>A0ABN7UQG9_GIGMA</name>
<sequence>MFWKLLHQLYPTECSVSGGAPIPETFGTDHDQEFVFNTAISENTLATSLDSDIEPPYMIIFPSWAKYNN</sequence>
<keyword evidence="2" id="KW-1185">Reference proteome</keyword>
<dbReference type="EMBL" id="CAJVQB010005076">
    <property type="protein sequence ID" value="CAG8652737.1"/>
    <property type="molecule type" value="Genomic_DNA"/>
</dbReference>
<evidence type="ECO:0000313" key="1">
    <source>
        <dbReference type="EMBL" id="CAG8652737.1"/>
    </source>
</evidence>
<reference evidence="1 2" key="1">
    <citation type="submission" date="2021-06" db="EMBL/GenBank/DDBJ databases">
        <authorList>
            <person name="Kallberg Y."/>
            <person name="Tangrot J."/>
            <person name="Rosling A."/>
        </authorList>
    </citation>
    <scope>NUCLEOTIDE SEQUENCE [LARGE SCALE GENOMIC DNA]</scope>
    <source>
        <strain evidence="1 2">120-4 pot B 10/14</strain>
    </source>
</reference>
<proteinExistence type="predicted"/>
<dbReference type="Proteomes" id="UP000789901">
    <property type="component" value="Unassembled WGS sequence"/>
</dbReference>
<accession>A0ABN7UQG9</accession>
<comment type="caution">
    <text evidence="1">The sequence shown here is derived from an EMBL/GenBank/DDBJ whole genome shotgun (WGS) entry which is preliminary data.</text>
</comment>
<organism evidence="1 2">
    <name type="scientific">Gigaspora margarita</name>
    <dbReference type="NCBI Taxonomy" id="4874"/>
    <lineage>
        <taxon>Eukaryota</taxon>
        <taxon>Fungi</taxon>
        <taxon>Fungi incertae sedis</taxon>
        <taxon>Mucoromycota</taxon>
        <taxon>Glomeromycotina</taxon>
        <taxon>Glomeromycetes</taxon>
        <taxon>Diversisporales</taxon>
        <taxon>Gigasporaceae</taxon>
        <taxon>Gigaspora</taxon>
    </lineage>
</organism>
<gene>
    <name evidence="1" type="ORF">GMARGA_LOCUS9443</name>
</gene>